<dbReference type="InterPro" id="IPR023214">
    <property type="entry name" value="HAD_sf"/>
</dbReference>
<dbReference type="SUPFAM" id="SSF56784">
    <property type="entry name" value="HAD-like"/>
    <property type="match status" value="1"/>
</dbReference>
<dbReference type="SFLD" id="SFLDS00003">
    <property type="entry name" value="Haloacid_Dehalogenase"/>
    <property type="match status" value="1"/>
</dbReference>
<dbReference type="SFLD" id="SFLDG01129">
    <property type="entry name" value="C1.5:_HAD__Beta-PGM__Phosphata"/>
    <property type="match status" value="1"/>
</dbReference>
<dbReference type="InterPro" id="IPR051540">
    <property type="entry name" value="S-2-haloacid_dehalogenase"/>
</dbReference>
<dbReference type="PANTHER" id="PTHR43316">
    <property type="entry name" value="HYDROLASE, HALOACID DELAHOGENASE-RELATED"/>
    <property type="match status" value="1"/>
</dbReference>
<dbReference type="InterPro" id="IPR036412">
    <property type="entry name" value="HAD-like_sf"/>
</dbReference>
<proteinExistence type="predicted"/>
<protein>
    <submittedName>
        <fullName evidence="2">Uncharacterized protein</fullName>
    </submittedName>
</protein>
<dbReference type="Gene3D" id="3.40.50.1000">
    <property type="entry name" value="HAD superfamily/HAD-like"/>
    <property type="match status" value="1"/>
</dbReference>
<keyword evidence="1" id="KW-0378">Hydrolase</keyword>
<dbReference type="PRINTS" id="PR00413">
    <property type="entry name" value="HADHALOGNASE"/>
</dbReference>
<sequence>MIKVLCFDLFSTLVDVGSVPLSIGRMTADIFGLEHEQWNALCFSAHHEICEPTEAFDVIQTLIHSHSPLVPKALIQQAVEERQARFDYALTKHIQDDVLQGIEQLKQQNYQLVLVSNASTAEVQAWRDSPLAPLFDHSVFSCAVGLKKPDAKIYQHAYELVSVQPAECLFIGDGGSDELVGAKAAGMCTLLMTRFLKNNKTARQQAHVGVVDGEVESTVEVLEWLAQQSVDSAPL</sequence>
<dbReference type="InterPro" id="IPR006439">
    <property type="entry name" value="HAD-SF_hydro_IA"/>
</dbReference>
<dbReference type="Pfam" id="PF00702">
    <property type="entry name" value="Hydrolase"/>
    <property type="match status" value="1"/>
</dbReference>
<dbReference type="AlphaFoldDB" id="A0A3B1AE15"/>
<evidence type="ECO:0000313" key="2">
    <source>
        <dbReference type="EMBL" id="VAW97707.1"/>
    </source>
</evidence>
<dbReference type="NCBIfam" id="TIGR01549">
    <property type="entry name" value="HAD-SF-IA-v1"/>
    <property type="match status" value="1"/>
</dbReference>
<dbReference type="GO" id="GO:0016787">
    <property type="term" value="F:hydrolase activity"/>
    <property type="evidence" value="ECO:0007669"/>
    <property type="project" value="UniProtKB-KW"/>
</dbReference>
<dbReference type="PANTHER" id="PTHR43316:SF3">
    <property type="entry name" value="HALOACID DEHALOGENASE, TYPE II (AFU_ORTHOLOGUE AFUA_2G07750)-RELATED"/>
    <property type="match status" value="1"/>
</dbReference>
<dbReference type="NCBIfam" id="TIGR01509">
    <property type="entry name" value="HAD-SF-IA-v3"/>
    <property type="match status" value="1"/>
</dbReference>
<dbReference type="EMBL" id="UOFT01000061">
    <property type="protein sequence ID" value="VAW97707.1"/>
    <property type="molecule type" value="Genomic_DNA"/>
</dbReference>
<name>A0A3B1AE15_9ZZZZ</name>
<gene>
    <name evidence="2" type="ORF">MNBD_GAMMA23-604</name>
</gene>
<organism evidence="2">
    <name type="scientific">hydrothermal vent metagenome</name>
    <dbReference type="NCBI Taxonomy" id="652676"/>
    <lineage>
        <taxon>unclassified sequences</taxon>
        <taxon>metagenomes</taxon>
        <taxon>ecological metagenomes</taxon>
    </lineage>
</organism>
<accession>A0A3B1AE15</accession>
<evidence type="ECO:0000256" key="1">
    <source>
        <dbReference type="ARBA" id="ARBA00022801"/>
    </source>
</evidence>
<reference evidence="2" key="1">
    <citation type="submission" date="2018-06" db="EMBL/GenBank/DDBJ databases">
        <authorList>
            <person name="Zhirakovskaya E."/>
        </authorList>
    </citation>
    <scope>NUCLEOTIDE SEQUENCE</scope>
</reference>